<feature type="compositionally biased region" description="Polar residues" evidence="1">
    <location>
        <begin position="1"/>
        <end position="13"/>
    </location>
</feature>
<evidence type="ECO:0008006" key="5">
    <source>
        <dbReference type="Google" id="ProtNLM"/>
    </source>
</evidence>
<feature type="compositionally biased region" description="Gly residues" evidence="1">
    <location>
        <begin position="119"/>
        <end position="135"/>
    </location>
</feature>
<evidence type="ECO:0000313" key="3">
    <source>
        <dbReference type="EMBL" id="GHI69465.1"/>
    </source>
</evidence>
<gene>
    <name evidence="3" type="ORF">Snoj_33830</name>
</gene>
<feature type="compositionally biased region" description="Low complexity" evidence="1">
    <location>
        <begin position="15"/>
        <end position="32"/>
    </location>
</feature>
<comment type="caution">
    <text evidence="3">The sequence shown here is derived from an EMBL/GenBank/DDBJ whole genome shotgun (WGS) entry which is preliminary data.</text>
</comment>
<feature type="transmembrane region" description="Helical" evidence="2">
    <location>
        <begin position="48"/>
        <end position="68"/>
    </location>
</feature>
<evidence type="ECO:0000313" key="4">
    <source>
        <dbReference type="Proteomes" id="UP000613974"/>
    </source>
</evidence>
<feature type="region of interest" description="Disordered" evidence="1">
    <location>
        <begin position="80"/>
        <end position="146"/>
    </location>
</feature>
<sequence length="213" mass="20796">MSDSVPPSKSAEPSETAAVTAPVTAPAAEARSSAALGRLVPRGRRARWVAAGAAAVVVVGGVTAVAVAEHHDHHMRVDRGPRIAWAGPGPEAGLRGGPPAAGPRHEREQGEPGRPAGPGMPGKQGRPGGADGRGGSARSAPAPAPIPSLAIGEAAEKAAAAVPGGKVEGLRAVAQEGGGSAWLAVVIGSDGVRHAVTVSGTDGTITSNTTKGH</sequence>
<organism evidence="3 4">
    <name type="scientific">Streptomyces nojiriensis</name>
    <dbReference type="NCBI Taxonomy" id="66374"/>
    <lineage>
        <taxon>Bacteria</taxon>
        <taxon>Bacillati</taxon>
        <taxon>Actinomycetota</taxon>
        <taxon>Actinomycetes</taxon>
        <taxon>Kitasatosporales</taxon>
        <taxon>Streptomycetaceae</taxon>
        <taxon>Streptomyces</taxon>
    </lineage>
</organism>
<accession>A0ABQ3SNS4</accession>
<dbReference type="EMBL" id="BNEC01000005">
    <property type="protein sequence ID" value="GHI69465.1"/>
    <property type="molecule type" value="Genomic_DNA"/>
</dbReference>
<feature type="region of interest" description="Disordered" evidence="1">
    <location>
        <begin position="1"/>
        <end position="32"/>
    </location>
</feature>
<dbReference type="Proteomes" id="UP000613974">
    <property type="component" value="Unassembled WGS sequence"/>
</dbReference>
<protein>
    <recommendedName>
        <fullName evidence="5">PepSY domain-containing protein</fullName>
    </recommendedName>
</protein>
<evidence type="ECO:0000256" key="2">
    <source>
        <dbReference type="SAM" id="Phobius"/>
    </source>
</evidence>
<keyword evidence="2" id="KW-0472">Membrane</keyword>
<keyword evidence="2" id="KW-0812">Transmembrane</keyword>
<proteinExistence type="predicted"/>
<keyword evidence="4" id="KW-1185">Reference proteome</keyword>
<name>A0ABQ3SNS4_9ACTN</name>
<keyword evidence="2" id="KW-1133">Transmembrane helix</keyword>
<dbReference type="GeneID" id="95587742"/>
<dbReference type="RefSeq" id="WP_189746583.1">
    <property type="nucleotide sequence ID" value="NZ_BMRL01000022.1"/>
</dbReference>
<reference evidence="4" key="1">
    <citation type="submission" date="2023-07" db="EMBL/GenBank/DDBJ databases">
        <title>Whole genome shotgun sequence of Streptomyces nojiriensis NBRC 13794.</title>
        <authorList>
            <person name="Komaki H."/>
            <person name="Tamura T."/>
        </authorList>
    </citation>
    <scope>NUCLEOTIDE SEQUENCE [LARGE SCALE GENOMIC DNA]</scope>
    <source>
        <strain evidence="4">NBRC 13794</strain>
    </source>
</reference>
<feature type="compositionally biased region" description="Low complexity" evidence="1">
    <location>
        <begin position="136"/>
        <end position="146"/>
    </location>
</feature>
<evidence type="ECO:0000256" key="1">
    <source>
        <dbReference type="SAM" id="MobiDB-lite"/>
    </source>
</evidence>